<evidence type="ECO:0000256" key="1">
    <source>
        <dbReference type="ARBA" id="ARBA00004496"/>
    </source>
</evidence>
<dbReference type="AlphaFoldDB" id="A0A350P5I2"/>
<name>A0A350P5I2_9ALTE</name>
<organism evidence="6 7">
    <name type="scientific">Alteromonas australica</name>
    <dbReference type="NCBI Taxonomy" id="589873"/>
    <lineage>
        <taxon>Bacteria</taxon>
        <taxon>Pseudomonadati</taxon>
        <taxon>Pseudomonadota</taxon>
        <taxon>Gammaproteobacteria</taxon>
        <taxon>Alteromonadales</taxon>
        <taxon>Alteromonadaceae</taxon>
        <taxon>Alteromonas/Salinimonas group</taxon>
        <taxon>Alteromonas</taxon>
    </lineage>
</organism>
<dbReference type="Gene3D" id="3.40.50.12370">
    <property type="match status" value="1"/>
</dbReference>
<proteinExistence type="inferred from homology"/>
<reference evidence="6 7" key="1">
    <citation type="journal article" date="2018" name="Nat. Biotechnol.">
        <title>A standardized bacterial taxonomy based on genome phylogeny substantially revises the tree of life.</title>
        <authorList>
            <person name="Parks D.H."/>
            <person name="Chuvochina M."/>
            <person name="Waite D.W."/>
            <person name="Rinke C."/>
            <person name="Skarshewski A."/>
            <person name="Chaumeil P.A."/>
            <person name="Hugenholtz P."/>
        </authorList>
    </citation>
    <scope>NUCLEOTIDE SEQUENCE [LARGE SCALE GENOMIC DNA]</scope>
    <source>
        <strain evidence="6">UBA11978</strain>
    </source>
</reference>
<comment type="function">
    <text evidence="4">Required for resistance to DNA-damaging agents.</text>
</comment>
<feature type="non-terminal residue" evidence="6">
    <location>
        <position position="1"/>
    </location>
</feature>
<comment type="caution">
    <text evidence="6">The sequence shown here is derived from an EMBL/GenBank/DDBJ whole genome shotgun (WGS) entry which is preliminary data.</text>
</comment>
<evidence type="ECO:0000256" key="3">
    <source>
        <dbReference type="ARBA" id="ARBA00022490"/>
    </source>
</evidence>
<dbReference type="InterPro" id="IPR006016">
    <property type="entry name" value="UspA"/>
</dbReference>
<dbReference type="Proteomes" id="UP000263517">
    <property type="component" value="Unassembled WGS sequence"/>
</dbReference>
<dbReference type="SUPFAM" id="SSF52402">
    <property type="entry name" value="Adenine nucleotide alpha hydrolases-like"/>
    <property type="match status" value="1"/>
</dbReference>
<dbReference type="GO" id="GO:0005737">
    <property type="term" value="C:cytoplasm"/>
    <property type="evidence" value="ECO:0007669"/>
    <property type="project" value="UniProtKB-SubCell"/>
</dbReference>
<evidence type="ECO:0000313" key="6">
    <source>
        <dbReference type="EMBL" id="HAW76549.1"/>
    </source>
</evidence>
<sequence length="65" mass="6708">RREIAATTKSLDTDVIVMGTVARLGVPGFIMGGTAEETMNQLNCAVVGIKPAGFTSPITLADAND</sequence>
<dbReference type="PANTHER" id="PTHR47892">
    <property type="entry name" value="UNIVERSAL STRESS PROTEIN E"/>
    <property type="match status" value="1"/>
</dbReference>
<evidence type="ECO:0000313" key="7">
    <source>
        <dbReference type="Proteomes" id="UP000263517"/>
    </source>
</evidence>
<dbReference type="EMBL" id="DNAN01000448">
    <property type="protein sequence ID" value="HAW76549.1"/>
    <property type="molecule type" value="Genomic_DNA"/>
</dbReference>
<evidence type="ECO:0000256" key="2">
    <source>
        <dbReference type="ARBA" id="ARBA00008791"/>
    </source>
</evidence>
<protein>
    <submittedName>
        <fullName evidence="6">Universal stress protein UspA</fullName>
    </submittedName>
</protein>
<gene>
    <name evidence="6" type="ORF">DCW74_12550</name>
</gene>
<comment type="subcellular location">
    <subcellularLocation>
        <location evidence="1">Cytoplasm</location>
    </subcellularLocation>
</comment>
<comment type="similarity">
    <text evidence="2">Belongs to the universal stress protein A family.</text>
</comment>
<feature type="domain" description="UspA" evidence="5">
    <location>
        <begin position="2"/>
        <end position="47"/>
    </location>
</feature>
<dbReference type="Pfam" id="PF00582">
    <property type="entry name" value="Usp"/>
    <property type="match status" value="1"/>
</dbReference>
<evidence type="ECO:0000256" key="4">
    <source>
        <dbReference type="ARBA" id="ARBA00037131"/>
    </source>
</evidence>
<evidence type="ECO:0000259" key="5">
    <source>
        <dbReference type="Pfam" id="PF00582"/>
    </source>
</evidence>
<accession>A0A350P5I2</accession>
<dbReference type="PANTHER" id="PTHR47892:SF1">
    <property type="entry name" value="UNIVERSAL STRESS PROTEIN E"/>
    <property type="match status" value="1"/>
</dbReference>
<keyword evidence="3" id="KW-0963">Cytoplasm</keyword>